<dbReference type="InterPro" id="IPR049326">
    <property type="entry name" value="Rhodopsin_dom_fungi"/>
</dbReference>
<feature type="transmembrane region" description="Helical" evidence="6">
    <location>
        <begin position="181"/>
        <end position="203"/>
    </location>
</feature>
<accession>A0A175VRN4</accession>
<dbReference type="VEuPathDB" id="FungiDB:MMYC01_209981"/>
<feature type="transmembrane region" description="Helical" evidence="6">
    <location>
        <begin position="56"/>
        <end position="83"/>
    </location>
</feature>
<protein>
    <recommendedName>
        <fullName evidence="7">Rhodopsin domain-containing protein</fullName>
    </recommendedName>
</protein>
<dbReference type="GO" id="GO:0016020">
    <property type="term" value="C:membrane"/>
    <property type="evidence" value="ECO:0007669"/>
    <property type="project" value="UniProtKB-SubCell"/>
</dbReference>
<dbReference type="Pfam" id="PF20684">
    <property type="entry name" value="Fung_rhodopsin"/>
    <property type="match status" value="1"/>
</dbReference>
<evidence type="ECO:0000256" key="6">
    <source>
        <dbReference type="SAM" id="Phobius"/>
    </source>
</evidence>
<organism evidence="8 9">
    <name type="scientific">Madurella mycetomatis</name>
    <dbReference type="NCBI Taxonomy" id="100816"/>
    <lineage>
        <taxon>Eukaryota</taxon>
        <taxon>Fungi</taxon>
        <taxon>Dikarya</taxon>
        <taxon>Ascomycota</taxon>
        <taxon>Pezizomycotina</taxon>
        <taxon>Sordariomycetes</taxon>
        <taxon>Sordariomycetidae</taxon>
        <taxon>Sordariales</taxon>
        <taxon>Sordariales incertae sedis</taxon>
        <taxon>Madurella</taxon>
    </lineage>
</organism>
<comment type="subcellular location">
    <subcellularLocation>
        <location evidence="1">Membrane</location>
        <topology evidence="1">Multi-pass membrane protein</topology>
    </subcellularLocation>
</comment>
<reference evidence="8 9" key="1">
    <citation type="journal article" date="2016" name="Genome Announc.">
        <title>Genome Sequence of Madurella mycetomatis mm55, Isolated from a Human Mycetoma Case in Sudan.</title>
        <authorList>
            <person name="Smit S."/>
            <person name="Derks M.F."/>
            <person name="Bervoets S."/>
            <person name="Fahal A."/>
            <person name="van Leeuwen W."/>
            <person name="van Belkum A."/>
            <person name="van de Sande W.W."/>
        </authorList>
    </citation>
    <scope>NUCLEOTIDE SEQUENCE [LARGE SCALE GENOMIC DNA]</scope>
    <source>
        <strain evidence="9">mm55</strain>
    </source>
</reference>
<dbReference type="InterPro" id="IPR052337">
    <property type="entry name" value="SAT4-like"/>
</dbReference>
<dbReference type="PANTHER" id="PTHR33048">
    <property type="entry name" value="PTH11-LIKE INTEGRAL MEMBRANE PROTEIN (AFU_ORTHOLOGUE AFUA_5G11245)"/>
    <property type="match status" value="1"/>
</dbReference>
<keyword evidence="4 6" id="KW-0472">Membrane</keyword>
<keyword evidence="3 6" id="KW-1133">Transmembrane helix</keyword>
<dbReference type="STRING" id="100816.A0A175VRN4"/>
<evidence type="ECO:0000256" key="1">
    <source>
        <dbReference type="ARBA" id="ARBA00004141"/>
    </source>
</evidence>
<evidence type="ECO:0000313" key="9">
    <source>
        <dbReference type="Proteomes" id="UP000078237"/>
    </source>
</evidence>
<evidence type="ECO:0000256" key="4">
    <source>
        <dbReference type="ARBA" id="ARBA00023136"/>
    </source>
</evidence>
<name>A0A175VRN4_9PEZI</name>
<dbReference type="Proteomes" id="UP000078237">
    <property type="component" value="Unassembled WGS sequence"/>
</dbReference>
<feature type="transmembrane region" description="Helical" evidence="6">
    <location>
        <begin position="22"/>
        <end position="44"/>
    </location>
</feature>
<evidence type="ECO:0000256" key="2">
    <source>
        <dbReference type="ARBA" id="ARBA00022692"/>
    </source>
</evidence>
<dbReference type="EMBL" id="LCTW02000407">
    <property type="protein sequence ID" value="KXX73915.1"/>
    <property type="molecule type" value="Genomic_DNA"/>
</dbReference>
<evidence type="ECO:0000256" key="3">
    <source>
        <dbReference type="ARBA" id="ARBA00022989"/>
    </source>
</evidence>
<gene>
    <name evidence="8" type="ORF">MMYC01_209981</name>
</gene>
<sequence length="224" mass="24812">MDITPALSGLPPDFMTQDDGPLVVRTIVALAVVAVLTVAVRFAVRWRSVVGLGIDDWLILAAQVAQQYLFITVFLYFTLIALVKASVLTMYCRIFPTGFMKKGAIILGIAVAMWWVAVILVTVFQCKPIHKVYDPFIEGVCINTSHFHFGSSIPNIVQDVLILALPTHEVWKLRIPRRQKLAIAGVFLLGMLVVVFSCIRLKALLDLEVQQANITSKLAYQDGS</sequence>
<keyword evidence="2 6" id="KW-0812">Transmembrane</keyword>
<comment type="caution">
    <text evidence="8">The sequence shown here is derived from an EMBL/GenBank/DDBJ whole genome shotgun (WGS) entry which is preliminary data.</text>
</comment>
<dbReference type="AlphaFoldDB" id="A0A175VRN4"/>
<proteinExistence type="inferred from homology"/>
<feature type="domain" description="Rhodopsin" evidence="7">
    <location>
        <begin position="30"/>
        <end position="215"/>
    </location>
</feature>
<comment type="similarity">
    <text evidence="5">Belongs to the SAT4 family.</text>
</comment>
<evidence type="ECO:0000256" key="5">
    <source>
        <dbReference type="ARBA" id="ARBA00038359"/>
    </source>
</evidence>
<feature type="transmembrane region" description="Helical" evidence="6">
    <location>
        <begin position="103"/>
        <end position="124"/>
    </location>
</feature>
<evidence type="ECO:0000313" key="8">
    <source>
        <dbReference type="EMBL" id="KXX73915.1"/>
    </source>
</evidence>
<keyword evidence="9" id="KW-1185">Reference proteome</keyword>
<evidence type="ECO:0000259" key="7">
    <source>
        <dbReference type="Pfam" id="PF20684"/>
    </source>
</evidence>
<dbReference type="PANTHER" id="PTHR33048:SF47">
    <property type="entry name" value="INTEGRAL MEMBRANE PROTEIN-RELATED"/>
    <property type="match status" value="1"/>
</dbReference>
<dbReference type="OrthoDB" id="5417844at2759"/>